<dbReference type="HOGENOM" id="CLU_028946_1_0_1"/>
<evidence type="ECO:0000256" key="5">
    <source>
        <dbReference type="ARBA" id="ARBA00022679"/>
    </source>
</evidence>
<dbReference type="EMBL" id="JELW01000001">
    <property type="protein sequence ID" value="EXV05782.1"/>
    <property type="molecule type" value="Genomic_DNA"/>
</dbReference>
<evidence type="ECO:0000256" key="1">
    <source>
        <dbReference type="ARBA" id="ARBA00010497"/>
    </source>
</evidence>
<feature type="compositionally biased region" description="Basic residues" evidence="10">
    <location>
        <begin position="1"/>
        <end position="21"/>
    </location>
</feature>
<dbReference type="GO" id="GO:0005965">
    <property type="term" value="C:protein farnesyltransferase complex"/>
    <property type="evidence" value="ECO:0007669"/>
    <property type="project" value="UniProtKB-UniRule"/>
</dbReference>
<dbReference type="eggNOG" id="KOG0365">
    <property type="taxonomic scope" value="Eukaryota"/>
</dbReference>
<dbReference type="InterPro" id="IPR001330">
    <property type="entry name" value="Prenyltrans"/>
</dbReference>
<dbReference type="PANTHER" id="PTHR11774">
    <property type="entry name" value="GERANYLGERANYL TRANSFERASE TYPE BETA SUBUNIT"/>
    <property type="match status" value="1"/>
</dbReference>
<comment type="caution">
    <text evidence="12">The sequence shown here is derived from an EMBL/GenBank/DDBJ whole genome shotgun (WGS) entry which is preliminary data.</text>
</comment>
<keyword evidence="4 9" id="KW-0637">Prenyltransferase</keyword>
<feature type="region of interest" description="Disordered" evidence="10">
    <location>
        <begin position="1"/>
        <end position="53"/>
    </location>
</feature>
<keyword evidence="6 9" id="KW-0479">Metal-binding</keyword>
<accession>A0A0A1V6A8</accession>
<dbReference type="Gene3D" id="1.50.10.20">
    <property type="match status" value="1"/>
</dbReference>
<dbReference type="SUPFAM" id="SSF48239">
    <property type="entry name" value="Terpenoid cyclases/Protein prenyltransferases"/>
    <property type="match status" value="1"/>
</dbReference>
<evidence type="ECO:0000256" key="6">
    <source>
        <dbReference type="ARBA" id="ARBA00022723"/>
    </source>
</evidence>
<dbReference type="PANTHER" id="PTHR11774:SF6">
    <property type="entry name" value="PROTEIN FARNESYLTRANSFERASE SUBUNIT BETA"/>
    <property type="match status" value="1"/>
</dbReference>
<name>A0A0A1V6A8_9HYPO</name>
<comment type="similarity">
    <text evidence="1 9">Belongs to the protein prenyltransferase subunit beta family.</text>
</comment>
<evidence type="ECO:0000256" key="10">
    <source>
        <dbReference type="SAM" id="MobiDB-lite"/>
    </source>
</evidence>
<dbReference type="GO" id="GO:0097354">
    <property type="term" value="P:prenylation"/>
    <property type="evidence" value="ECO:0007669"/>
    <property type="project" value="UniProtKB-UniRule"/>
</dbReference>
<dbReference type="InterPro" id="IPR008930">
    <property type="entry name" value="Terpenoid_cyclase/PrenylTrfase"/>
</dbReference>
<evidence type="ECO:0000256" key="4">
    <source>
        <dbReference type="ARBA" id="ARBA00022602"/>
    </source>
</evidence>
<evidence type="ECO:0000256" key="7">
    <source>
        <dbReference type="ARBA" id="ARBA00022737"/>
    </source>
</evidence>
<gene>
    <name evidence="12" type="ORF">X797_000499</name>
</gene>
<dbReference type="InterPro" id="IPR026872">
    <property type="entry name" value="FTB"/>
</dbReference>
<dbReference type="CDD" id="cd02893">
    <property type="entry name" value="FTase"/>
    <property type="match status" value="1"/>
</dbReference>
<keyword evidence="7" id="KW-0677">Repeat</keyword>
<reference evidence="12 13" key="1">
    <citation type="submission" date="2014-02" db="EMBL/GenBank/DDBJ databases">
        <title>The genome sequence of the entomopathogenic fungus Metarhizium robertsii ARSEF 2575.</title>
        <authorList>
            <person name="Giuliano Garisto Donzelli B."/>
            <person name="Roe B.A."/>
            <person name="Macmil S.L."/>
            <person name="Krasnoff S.B."/>
            <person name="Gibson D.M."/>
        </authorList>
    </citation>
    <scope>NUCLEOTIDE SEQUENCE [LARGE SCALE GENOMIC DNA]</scope>
    <source>
        <strain evidence="12 13">ARSEF 2575</strain>
    </source>
</reference>
<evidence type="ECO:0000313" key="13">
    <source>
        <dbReference type="Proteomes" id="UP000030151"/>
    </source>
</evidence>
<dbReference type="AlphaFoldDB" id="A0A0A1V6A8"/>
<dbReference type="EC" id="2.5.1.58" evidence="2 9"/>
<comment type="cofactor">
    <cofactor evidence="9">
        <name>Zn(2+)</name>
        <dbReference type="ChEBI" id="CHEBI:29105"/>
    </cofactor>
    <text evidence="9">Binds 1 zinc ion per subunit.</text>
</comment>
<dbReference type="GO" id="GO:0004660">
    <property type="term" value="F:protein farnesyltransferase activity"/>
    <property type="evidence" value="ECO:0007669"/>
    <property type="project" value="UniProtKB-UniRule"/>
</dbReference>
<protein>
    <recommendedName>
        <fullName evidence="3 9">Protein farnesyltransferase subunit beta</fullName>
        <shortName evidence="9">FTase-beta</shortName>
        <ecNumber evidence="2 9">2.5.1.58</ecNumber>
    </recommendedName>
</protein>
<feature type="domain" description="Prenyltransferase alpha-alpha toroid" evidence="11">
    <location>
        <begin position="108"/>
        <end position="481"/>
    </location>
</feature>
<dbReference type="Pfam" id="PF00432">
    <property type="entry name" value="Prenyltrans"/>
    <property type="match status" value="1"/>
</dbReference>
<evidence type="ECO:0000256" key="3">
    <source>
        <dbReference type="ARBA" id="ARBA00015798"/>
    </source>
</evidence>
<comment type="subunit">
    <text evidence="9">Heterodimer of an alpha and a beta subunit.</text>
</comment>
<feature type="compositionally biased region" description="Basic and acidic residues" evidence="10">
    <location>
        <begin position="39"/>
        <end position="52"/>
    </location>
</feature>
<dbReference type="Proteomes" id="UP000030151">
    <property type="component" value="Unassembled WGS sequence"/>
</dbReference>
<dbReference type="InterPro" id="IPR045089">
    <property type="entry name" value="PGGT1B-like"/>
</dbReference>
<keyword evidence="8 9" id="KW-0862">Zinc</keyword>
<keyword evidence="5 9" id="KW-0808">Transferase</keyword>
<dbReference type="GO" id="GO:0008270">
    <property type="term" value="F:zinc ion binding"/>
    <property type="evidence" value="ECO:0007669"/>
    <property type="project" value="UniProtKB-UniRule"/>
</dbReference>
<proteinExistence type="inferred from homology"/>
<evidence type="ECO:0000256" key="2">
    <source>
        <dbReference type="ARBA" id="ARBA00012702"/>
    </source>
</evidence>
<evidence type="ECO:0000313" key="12">
    <source>
        <dbReference type="EMBL" id="EXV05782.1"/>
    </source>
</evidence>
<evidence type="ECO:0000256" key="8">
    <source>
        <dbReference type="ARBA" id="ARBA00022833"/>
    </source>
</evidence>
<sequence>MKARPRHSRTRHRVVFKHHDKKMAAMAAPQPRSPVAADSESRESSLARDEGHVGLVPSIPGLFTSEPPIRDALATDSSQIQDETVEECMPFLTGYGHDNCNAHGIPPLLRDRHVKFLQKQLGLLPSMFKGADPSRPWIFYWCLAGLSLLGEDVAGYRSRLIETVRPMQNETGGFAGGFGQTSHLATTYAAVLSLALVGGDEAYELVDRRSMWKWLCSLKQPDGGFQMAVGGEEDVRGAYCASVLISLLNIPLDLSSDSPACSAGHTDLFGGLPEWVGRCMSGGVSASPGFEAHGAYAFCALGCLSILDSPHRTIPKYFDVPRLLSWLSSRQYAPEGGFSGRTNKLVDGCYSHWVGGCWPLIEASLRGPEGQEDQHADHPLTQADNSLFSRNGLIRYIFCCCQDLSRRGGLRDKPSKYSDAYHTCYVLSGLSSAQHKWTLISARVDAAMLDGDRWSVAPFTSGEQIFEESDRVETTHPVYVIPQHKVDACQQYFTSRPGF</sequence>
<evidence type="ECO:0000259" key="11">
    <source>
        <dbReference type="Pfam" id="PF00432"/>
    </source>
</evidence>
<evidence type="ECO:0000256" key="9">
    <source>
        <dbReference type="RuleBase" id="RU365056"/>
    </source>
</evidence>
<comment type="catalytic activity">
    <reaction evidence="9">
        <text>L-cysteinyl-[protein] + (2E,6E)-farnesyl diphosphate = S-(2E,6E)-farnesyl-L-cysteinyl-[protein] + diphosphate</text>
        <dbReference type="Rhea" id="RHEA:13345"/>
        <dbReference type="Rhea" id="RHEA-COMP:10131"/>
        <dbReference type="Rhea" id="RHEA-COMP:11535"/>
        <dbReference type="ChEBI" id="CHEBI:29950"/>
        <dbReference type="ChEBI" id="CHEBI:33019"/>
        <dbReference type="ChEBI" id="CHEBI:86019"/>
        <dbReference type="ChEBI" id="CHEBI:175763"/>
    </reaction>
</comment>
<comment type="function">
    <text evidence="9">Catalyzes the transfer of a farnesyl moiety from farnesyl diphosphate to a cysteine at the fourth position from the C-terminus of several proteins. The beta subunit is responsible for peptide-binding.</text>
</comment>
<dbReference type="FunFam" id="1.50.10.20:FF:000014">
    <property type="entry name" value="Protein farnesyltransferase subunit beta"/>
    <property type="match status" value="1"/>
</dbReference>
<organism evidence="12 13">
    <name type="scientific">Metarhizium robertsii</name>
    <dbReference type="NCBI Taxonomy" id="568076"/>
    <lineage>
        <taxon>Eukaryota</taxon>
        <taxon>Fungi</taxon>
        <taxon>Dikarya</taxon>
        <taxon>Ascomycota</taxon>
        <taxon>Pezizomycotina</taxon>
        <taxon>Sordariomycetes</taxon>
        <taxon>Hypocreomycetidae</taxon>
        <taxon>Hypocreales</taxon>
        <taxon>Clavicipitaceae</taxon>
        <taxon>Metarhizium</taxon>
    </lineage>
</organism>
<dbReference type="OrthoDB" id="10261146at2759"/>